<dbReference type="CDD" id="cd04783">
    <property type="entry name" value="HTH_MerR1"/>
    <property type="match status" value="1"/>
</dbReference>
<comment type="caution">
    <text evidence="12">The sequence shown here is derived from an EMBL/GenBank/DDBJ whole genome shotgun (WGS) entry which is preliminary data.</text>
</comment>
<evidence type="ECO:0000256" key="2">
    <source>
        <dbReference type="ARBA" id="ARBA00022466"/>
    </source>
</evidence>
<keyword evidence="4" id="KW-0479">Metal-binding</keyword>
<dbReference type="EMBL" id="LAZR01000172">
    <property type="protein sequence ID" value="KKN84321.1"/>
    <property type="molecule type" value="Genomic_DNA"/>
</dbReference>
<dbReference type="GO" id="GO:0003677">
    <property type="term" value="F:DNA binding"/>
    <property type="evidence" value="ECO:0007669"/>
    <property type="project" value="UniProtKB-KW"/>
</dbReference>
<dbReference type="PANTHER" id="PTHR30204">
    <property type="entry name" value="REDOX-CYCLING DRUG-SENSING TRANSCRIPTIONAL ACTIVATOR SOXR"/>
    <property type="match status" value="1"/>
</dbReference>
<dbReference type="InterPro" id="IPR011794">
    <property type="entry name" value="MerR"/>
</dbReference>
<keyword evidence="2" id="KW-0475">Mercuric resistance</keyword>
<dbReference type="NCBIfam" id="TIGR02051">
    <property type="entry name" value="MerR"/>
    <property type="match status" value="1"/>
</dbReference>
<keyword evidence="9" id="KW-0804">Transcription</keyword>
<dbReference type="PRINTS" id="PR00040">
    <property type="entry name" value="HTHMERR"/>
</dbReference>
<dbReference type="PANTHER" id="PTHR30204:SF69">
    <property type="entry name" value="MERR-FAMILY TRANSCRIPTIONAL REGULATOR"/>
    <property type="match status" value="1"/>
</dbReference>
<keyword evidence="5" id="KW-0476">Mercury</keyword>
<evidence type="ECO:0000256" key="3">
    <source>
        <dbReference type="ARBA" id="ARBA00022491"/>
    </source>
</evidence>
<evidence type="ECO:0000256" key="10">
    <source>
        <dbReference type="ARBA" id="ARBA00024874"/>
    </source>
</evidence>
<evidence type="ECO:0000256" key="8">
    <source>
        <dbReference type="ARBA" id="ARBA00023159"/>
    </source>
</evidence>
<dbReference type="GO" id="GO:0045340">
    <property type="term" value="F:mercury ion binding"/>
    <property type="evidence" value="ECO:0007669"/>
    <property type="project" value="InterPro"/>
</dbReference>
<accession>A0A0F9WEP7</accession>
<evidence type="ECO:0000256" key="5">
    <source>
        <dbReference type="ARBA" id="ARBA00022914"/>
    </source>
</evidence>
<proteinExistence type="predicted"/>
<dbReference type="InterPro" id="IPR009061">
    <property type="entry name" value="DNA-bd_dom_put_sf"/>
</dbReference>
<dbReference type="GO" id="GO:0046689">
    <property type="term" value="P:response to mercury ion"/>
    <property type="evidence" value="ECO:0007669"/>
    <property type="project" value="UniProtKB-KW"/>
</dbReference>
<dbReference type="PROSITE" id="PS50937">
    <property type="entry name" value="HTH_MERR_2"/>
    <property type="match status" value="1"/>
</dbReference>
<protein>
    <recommendedName>
        <fullName evidence="1">Mercuric resistance operon regulatory protein</fullName>
    </recommendedName>
</protein>
<evidence type="ECO:0000259" key="11">
    <source>
        <dbReference type="PROSITE" id="PS50937"/>
    </source>
</evidence>
<comment type="function">
    <text evidence="10">Mediates the mercuric-dependent induction of mercury resistance operon. In the absence of mercury MerR represses transcription by binding tightly to the mer operator region; when mercury is present the dimeric complex binds a single ion and becomes a potent transcriptional activator, while remaining bound to the mer site.</text>
</comment>
<organism evidence="12">
    <name type="scientific">marine sediment metagenome</name>
    <dbReference type="NCBI Taxonomy" id="412755"/>
    <lineage>
        <taxon>unclassified sequences</taxon>
        <taxon>metagenomes</taxon>
        <taxon>ecological metagenomes</taxon>
    </lineage>
</organism>
<keyword evidence="7" id="KW-0238">DNA-binding</keyword>
<dbReference type="AlphaFoldDB" id="A0A0F9WEP7"/>
<dbReference type="GO" id="GO:0003700">
    <property type="term" value="F:DNA-binding transcription factor activity"/>
    <property type="evidence" value="ECO:0007669"/>
    <property type="project" value="InterPro"/>
</dbReference>
<evidence type="ECO:0000256" key="6">
    <source>
        <dbReference type="ARBA" id="ARBA00023015"/>
    </source>
</evidence>
<evidence type="ECO:0000256" key="4">
    <source>
        <dbReference type="ARBA" id="ARBA00022723"/>
    </source>
</evidence>
<keyword evidence="8" id="KW-0010">Activator</keyword>
<dbReference type="InterPro" id="IPR000551">
    <property type="entry name" value="MerR-type_HTH_dom"/>
</dbReference>
<dbReference type="Pfam" id="PF13411">
    <property type="entry name" value="MerR_1"/>
    <property type="match status" value="1"/>
</dbReference>
<feature type="domain" description="HTH merR-type" evidence="11">
    <location>
        <begin position="7"/>
        <end position="76"/>
    </location>
</feature>
<keyword evidence="6" id="KW-0805">Transcription regulation</keyword>
<dbReference type="SUPFAM" id="SSF46955">
    <property type="entry name" value="Putative DNA-binding domain"/>
    <property type="match status" value="1"/>
</dbReference>
<evidence type="ECO:0000313" key="12">
    <source>
        <dbReference type="EMBL" id="KKN84321.1"/>
    </source>
</evidence>
<evidence type="ECO:0000256" key="7">
    <source>
        <dbReference type="ARBA" id="ARBA00023125"/>
    </source>
</evidence>
<dbReference type="Gene3D" id="1.10.1660.10">
    <property type="match status" value="1"/>
</dbReference>
<evidence type="ECO:0000256" key="1">
    <source>
        <dbReference type="ARBA" id="ARBA00017146"/>
    </source>
</evidence>
<sequence>MPDEMNSLTIGGLAKAANVSVETIRYYQRRGLIPEPQRPLGGIRRYGPSDIGRLSFVKTSQQLGFNLDEVSDLLRLEDGTHCQEASTLAERKLHDVRGKIEKLQQIEVLLSAMVDRCCAQEGNISCPLIASLHEGVGRKFCTYPSQSGPPAKPQ</sequence>
<gene>
    <name evidence="12" type="ORF">LCGC14_0289830</name>
</gene>
<reference evidence="12" key="1">
    <citation type="journal article" date="2015" name="Nature">
        <title>Complex archaea that bridge the gap between prokaryotes and eukaryotes.</title>
        <authorList>
            <person name="Spang A."/>
            <person name="Saw J.H."/>
            <person name="Jorgensen S.L."/>
            <person name="Zaremba-Niedzwiedzka K."/>
            <person name="Martijn J."/>
            <person name="Lind A.E."/>
            <person name="van Eijk R."/>
            <person name="Schleper C."/>
            <person name="Guy L."/>
            <person name="Ettema T.J."/>
        </authorList>
    </citation>
    <scope>NUCLEOTIDE SEQUENCE</scope>
</reference>
<name>A0A0F9WEP7_9ZZZZ</name>
<evidence type="ECO:0000256" key="9">
    <source>
        <dbReference type="ARBA" id="ARBA00023163"/>
    </source>
</evidence>
<dbReference type="PROSITE" id="PS00552">
    <property type="entry name" value="HTH_MERR_1"/>
    <property type="match status" value="1"/>
</dbReference>
<dbReference type="SMART" id="SM00422">
    <property type="entry name" value="HTH_MERR"/>
    <property type="match status" value="1"/>
</dbReference>
<dbReference type="InterPro" id="IPR047057">
    <property type="entry name" value="MerR_fam"/>
</dbReference>
<keyword evidence="3" id="KW-0678">Repressor</keyword>